<evidence type="ECO:0000256" key="5">
    <source>
        <dbReference type="ARBA" id="ARBA00023204"/>
    </source>
</evidence>
<dbReference type="GO" id="GO:0006355">
    <property type="term" value="P:regulation of DNA-templated transcription"/>
    <property type="evidence" value="ECO:0007669"/>
    <property type="project" value="InterPro"/>
</dbReference>
<dbReference type="SUPFAM" id="SSF51306">
    <property type="entry name" value="LexA/Signal peptidase"/>
    <property type="match status" value="1"/>
</dbReference>
<dbReference type="GO" id="GO:0009432">
    <property type="term" value="P:SOS response"/>
    <property type="evidence" value="ECO:0007669"/>
    <property type="project" value="UniProtKB-KW"/>
</dbReference>
<dbReference type="PANTHER" id="PTHR33516">
    <property type="entry name" value="LEXA REPRESSOR"/>
    <property type="match status" value="1"/>
</dbReference>
<evidence type="ECO:0000313" key="9">
    <source>
        <dbReference type="EMBL" id="NHO67613.1"/>
    </source>
</evidence>
<dbReference type="InterPro" id="IPR036286">
    <property type="entry name" value="LexA/Signal_pep-like_sf"/>
</dbReference>
<reference evidence="9" key="1">
    <citation type="submission" date="2020-03" db="EMBL/GenBank/DDBJ databases">
        <authorList>
            <person name="Guo F."/>
        </authorList>
    </citation>
    <scope>NUCLEOTIDE SEQUENCE</scope>
    <source>
        <strain evidence="9">JCM 30134</strain>
    </source>
</reference>
<dbReference type="InterPro" id="IPR006197">
    <property type="entry name" value="Peptidase_S24_LexA"/>
</dbReference>
<organism evidence="9 10">
    <name type="scientific">Pseudomaricurvus hydrocarbonicus</name>
    <dbReference type="NCBI Taxonomy" id="1470433"/>
    <lineage>
        <taxon>Bacteria</taxon>
        <taxon>Pseudomonadati</taxon>
        <taxon>Pseudomonadota</taxon>
        <taxon>Gammaproteobacteria</taxon>
        <taxon>Cellvibrionales</taxon>
        <taxon>Cellvibrionaceae</taxon>
        <taxon>Pseudomaricurvus</taxon>
    </lineage>
</organism>
<dbReference type="Proteomes" id="UP000787472">
    <property type="component" value="Unassembled WGS sequence"/>
</dbReference>
<evidence type="ECO:0000256" key="6">
    <source>
        <dbReference type="ARBA" id="ARBA00023236"/>
    </source>
</evidence>
<dbReference type="GO" id="GO:0016787">
    <property type="term" value="F:hydrolase activity"/>
    <property type="evidence" value="ECO:0007669"/>
    <property type="project" value="UniProtKB-KW"/>
</dbReference>
<dbReference type="EMBL" id="JAAONZ010000018">
    <property type="protein sequence ID" value="NHO67613.1"/>
    <property type="molecule type" value="Genomic_DNA"/>
</dbReference>
<evidence type="ECO:0000259" key="8">
    <source>
        <dbReference type="Pfam" id="PF00717"/>
    </source>
</evidence>
<dbReference type="InterPro" id="IPR050077">
    <property type="entry name" value="LexA_repressor"/>
</dbReference>
<evidence type="ECO:0000256" key="3">
    <source>
        <dbReference type="ARBA" id="ARBA00022801"/>
    </source>
</evidence>
<dbReference type="InterPro" id="IPR015927">
    <property type="entry name" value="Peptidase_S24_S26A/B/C"/>
</dbReference>
<protein>
    <submittedName>
        <fullName evidence="9">DNA polymerase V</fullName>
    </submittedName>
</protein>
<evidence type="ECO:0000313" key="10">
    <source>
        <dbReference type="Proteomes" id="UP000787472"/>
    </source>
</evidence>
<dbReference type="PANTHER" id="PTHR33516:SF2">
    <property type="entry name" value="LEXA REPRESSOR-RELATED"/>
    <property type="match status" value="1"/>
</dbReference>
<dbReference type="Gene3D" id="2.10.109.10">
    <property type="entry name" value="Umud Fragment, subunit A"/>
    <property type="match status" value="1"/>
</dbReference>
<dbReference type="PRINTS" id="PR00726">
    <property type="entry name" value="LEXASERPTASE"/>
</dbReference>
<sequence>MNIAELAPAVIHSQITLPLYLHSSSAGFESPVEDDDPGIDLNQHLIRRPASTFYARARGESMRDKGIFDGDLLIVDRSLHPAHGDLVVAALDGELLCRVLDLRNSQLLSADEESPALSLSDSADLRIEGVVVSAIKEFR</sequence>
<keyword evidence="3 7" id="KW-0378">Hydrolase</keyword>
<dbReference type="GO" id="GO:0006281">
    <property type="term" value="P:DNA repair"/>
    <property type="evidence" value="ECO:0007669"/>
    <property type="project" value="UniProtKB-KW"/>
</dbReference>
<dbReference type="InterPro" id="IPR039418">
    <property type="entry name" value="LexA-like"/>
</dbReference>
<dbReference type="GO" id="GO:0003677">
    <property type="term" value="F:DNA binding"/>
    <property type="evidence" value="ECO:0007669"/>
    <property type="project" value="InterPro"/>
</dbReference>
<comment type="caution">
    <text evidence="9">The sequence shown here is derived from an EMBL/GenBank/DDBJ whole genome shotgun (WGS) entry which is preliminary data.</text>
</comment>
<keyword evidence="4 7" id="KW-0068">Autocatalytic cleavage</keyword>
<gene>
    <name evidence="9" type="ORF">G8770_18870</name>
</gene>
<dbReference type="Pfam" id="PF00717">
    <property type="entry name" value="Peptidase_S24"/>
    <property type="match status" value="1"/>
</dbReference>
<dbReference type="CDD" id="cd06529">
    <property type="entry name" value="S24_LexA-like"/>
    <property type="match status" value="1"/>
</dbReference>
<keyword evidence="5" id="KW-0234">DNA repair</keyword>
<accession>A0A9E5MNU3</accession>
<dbReference type="AlphaFoldDB" id="A0A9E5MNU3"/>
<evidence type="ECO:0000256" key="1">
    <source>
        <dbReference type="ARBA" id="ARBA00007484"/>
    </source>
</evidence>
<evidence type="ECO:0000256" key="7">
    <source>
        <dbReference type="RuleBase" id="RU003991"/>
    </source>
</evidence>
<comment type="similarity">
    <text evidence="1 7">Belongs to the peptidase S24 family.</text>
</comment>
<feature type="domain" description="Peptidase S24/S26A/S26B/S26C" evidence="8">
    <location>
        <begin position="18"/>
        <end position="132"/>
    </location>
</feature>
<name>A0A9E5MNU3_9GAMM</name>
<keyword evidence="10" id="KW-1185">Reference proteome</keyword>
<dbReference type="RefSeq" id="WP_167190622.1">
    <property type="nucleotide sequence ID" value="NZ_JAAONZ010000018.1"/>
</dbReference>
<keyword evidence="2" id="KW-0227">DNA damage</keyword>
<evidence type="ECO:0000256" key="2">
    <source>
        <dbReference type="ARBA" id="ARBA00022763"/>
    </source>
</evidence>
<proteinExistence type="inferred from homology"/>
<evidence type="ECO:0000256" key="4">
    <source>
        <dbReference type="ARBA" id="ARBA00022813"/>
    </source>
</evidence>
<keyword evidence="6" id="KW-0742">SOS response</keyword>